<evidence type="ECO:0000256" key="8">
    <source>
        <dbReference type="ARBA" id="ARBA00022989"/>
    </source>
</evidence>
<keyword evidence="9" id="KW-0472">Membrane</keyword>
<reference evidence="12 13" key="1">
    <citation type="submission" date="2016-11" db="EMBL/GenBank/DDBJ databases">
        <authorList>
            <person name="Jaros S."/>
            <person name="Januszkiewicz K."/>
            <person name="Wedrychowicz H."/>
        </authorList>
    </citation>
    <scope>NUCLEOTIDE SEQUENCE [LARGE SCALE GENOMIC DNA]</scope>
    <source>
        <strain evidence="12 13">DSM 29589</strain>
    </source>
</reference>
<dbReference type="AlphaFoldDB" id="A0A1M7JLJ5"/>
<evidence type="ECO:0000313" key="13">
    <source>
        <dbReference type="Proteomes" id="UP000183974"/>
    </source>
</evidence>
<evidence type="ECO:0000256" key="3">
    <source>
        <dbReference type="ARBA" id="ARBA00022448"/>
    </source>
</evidence>
<feature type="compositionally biased region" description="Low complexity" evidence="10">
    <location>
        <begin position="70"/>
        <end position="82"/>
    </location>
</feature>
<keyword evidence="13" id="KW-1185">Reference proteome</keyword>
<dbReference type="Pfam" id="PF03544">
    <property type="entry name" value="TonB_C"/>
    <property type="match status" value="1"/>
</dbReference>
<feature type="compositionally biased region" description="Basic and acidic residues" evidence="10">
    <location>
        <begin position="131"/>
        <end position="174"/>
    </location>
</feature>
<dbReference type="NCBIfam" id="TIGR01352">
    <property type="entry name" value="tonB_Cterm"/>
    <property type="match status" value="1"/>
</dbReference>
<dbReference type="PROSITE" id="PS52015">
    <property type="entry name" value="TONB_CTD"/>
    <property type="match status" value="1"/>
</dbReference>
<keyword evidence="5" id="KW-0997">Cell inner membrane</keyword>
<dbReference type="SUPFAM" id="SSF74653">
    <property type="entry name" value="TolA/TonB C-terminal domain"/>
    <property type="match status" value="1"/>
</dbReference>
<dbReference type="PANTHER" id="PTHR33446">
    <property type="entry name" value="PROTEIN TONB-RELATED"/>
    <property type="match status" value="1"/>
</dbReference>
<keyword evidence="7" id="KW-0653">Protein transport</keyword>
<comment type="subcellular location">
    <subcellularLocation>
        <location evidence="1">Cell inner membrane</location>
        <topology evidence="1">Single-pass membrane protein</topology>
        <orientation evidence="1">Periplasmic side</orientation>
    </subcellularLocation>
</comment>
<gene>
    <name evidence="12" type="ORF">SAMN05444398_12111</name>
</gene>
<dbReference type="InterPro" id="IPR006260">
    <property type="entry name" value="TonB/TolA_C"/>
</dbReference>
<feature type="domain" description="TonB C-terminal" evidence="11">
    <location>
        <begin position="216"/>
        <end position="304"/>
    </location>
</feature>
<organism evidence="12 13">
    <name type="scientific">Roseovarius pacificus</name>
    <dbReference type="NCBI Taxonomy" id="337701"/>
    <lineage>
        <taxon>Bacteria</taxon>
        <taxon>Pseudomonadati</taxon>
        <taxon>Pseudomonadota</taxon>
        <taxon>Alphaproteobacteria</taxon>
        <taxon>Rhodobacterales</taxon>
        <taxon>Roseobacteraceae</taxon>
        <taxon>Roseovarius</taxon>
    </lineage>
</organism>
<feature type="region of interest" description="Disordered" evidence="10">
    <location>
        <begin position="98"/>
        <end position="205"/>
    </location>
</feature>
<evidence type="ECO:0000256" key="5">
    <source>
        <dbReference type="ARBA" id="ARBA00022519"/>
    </source>
</evidence>
<dbReference type="GO" id="GO:0031992">
    <property type="term" value="F:energy transducer activity"/>
    <property type="evidence" value="ECO:0007669"/>
    <property type="project" value="TreeGrafter"/>
</dbReference>
<dbReference type="Gene3D" id="3.30.1150.10">
    <property type="match status" value="1"/>
</dbReference>
<evidence type="ECO:0000256" key="4">
    <source>
        <dbReference type="ARBA" id="ARBA00022475"/>
    </source>
</evidence>
<dbReference type="GO" id="GO:0098797">
    <property type="term" value="C:plasma membrane protein complex"/>
    <property type="evidence" value="ECO:0007669"/>
    <property type="project" value="TreeGrafter"/>
</dbReference>
<protein>
    <submittedName>
        <fullName evidence="12">Outer membrane transport energization protein TonB</fullName>
    </submittedName>
</protein>
<keyword evidence="4" id="KW-1003">Cell membrane</keyword>
<accession>A0A1M7JLJ5</accession>
<dbReference type="GO" id="GO:0055085">
    <property type="term" value="P:transmembrane transport"/>
    <property type="evidence" value="ECO:0007669"/>
    <property type="project" value="InterPro"/>
</dbReference>
<proteinExistence type="inferred from homology"/>
<evidence type="ECO:0000256" key="7">
    <source>
        <dbReference type="ARBA" id="ARBA00022927"/>
    </source>
</evidence>
<dbReference type="OrthoDB" id="7722272at2"/>
<feature type="compositionally biased region" description="Low complexity" evidence="10">
    <location>
        <begin position="98"/>
        <end position="121"/>
    </location>
</feature>
<dbReference type="STRING" id="337701.SAMN05444398_12111"/>
<dbReference type="PANTHER" id="PTHR33446:SF2">
    <property type="entry name" value="PROTEIN TONB"/>
    <property type="match status" value="1"/>
</dbReference>
<comment type="similarity">
    <text evidence="2">Belongs to the TonB family.</text>
</comment>
<evidence type="ECO:0000259" key="11">
    <source>
        <dbReference type="PROSITE" id="PS52015"/>
    </source>
</evidence>
<dbReference type="Proteomes" id="UP000183974">
    <property type="component" value="Unassembled WGS sequence"/>
</dbReference>
<dbReference type="InterPro" id="IPR037682">
    <property type="entry name" value="TonB_C"/>
</dbReference>
<keyword evidence="3" id="KW-0813">Transport</keyword>
<evidence type="ECO:0000313" key="12">
    <source>
        <dbReference type="EMBL" id="SHM53989.1"/>
    </source>
</evidence>
<name>A0A1M7JLJ5_9RHOB</name>
<evidence type="ECO:0000256" key="2">
    <source>
        <dbReference type="ARBA" id="ARBA00006555"/>
    </source>
</evidence>
<evidence type="ECO:0000256" key="6">
    <source>
        <dbReference type="ARBA" id="ARBA00022692"/>
    </source>
</evidence>
<evidence type="ECO:0000256" key="1">
    <source>
        <dbReference type="ARBA" id="ARBA00004383"/>
    </source>
</evidence>
<keyword evidence="8" id="KW-1133">Transmembrane helix</keyword>
<evidence type="ECO:0000256" key="9">
    <source>
        <dbReference type="ARBA" id="ARBA00023136"/>
    </source>
</evidence>
<feature type="compositionally biased region" description="Low complexity" evidence="10">
    <location>
        <begin position="176"/>
        <end position="204"/>
    </location>
</feature>
<dbReference type="EMBL" id="FRBR01000021">
    <property type="protein sequence ID" value="SHM53989.1"/>
    <property type="molecule type" value="Genomic_DNA"/>
</dbReference>
<evidence type="ECO:0000256" key="10">
    <source>
        <dbReference type="SAM" id="MobiDB-lite"/>
    </source>
</evidence>
<dbReference type="RefSeq" id="WP_073037556.1">
    <property type="nucleotide sequence ID" value="NZ_BMLR01000008.1"/>
</dbReference>
<sequence length="304" mass="31801">MMRTLEFGGFLVLAVVAHLAVVLIGPRTQGVASSGQAGETAVSIQVSDGQIADMVAQWETPPEVPEPVEAPDMPETAALNEPELPPLEQPERLAAPAAPVAPAAPGLAVPQSDSLPDASVTAPPPPPVQRPDPELERLGETRPQVRPERPDPPKQQPRREPAPKKQAKKADKPKKAAASSAAQRAAGQGQGANAGNARQTQAATLSAGHIQSLTARWGAQVRRQIERRKRYPSAARGASGTVTVRLTVGRNGSLQGVGLARSSGNAALDQAALRAVQSAGRFAAAPKGLTKASYTFTLQMRFNR</sequence>
<dbReference type="InterPro" id="IPR051045">
    <property type="entry name" value="TonB-dependent_transducer"/>
</dbReference>
<feature type="region of interest" description="Disordered" evidence="10">
    <location>
        <begin position="62"/>
        <end position="82"/>
    </location>
</feature>
<keyword evidence="6" id="KW-0812">Transmembrane</keyword>
<dbReference type="GO" id="GO:0015031">
    <property type="term" value="P:protein transport"/>
    <property type="evidence" value="ECO:0007669"/>
    <property type="project" value="UniProtKB-KW"/>
</dbReference>